<protein>
    <submittedName>
        <fullName evidence="1">Uncharacterized protein</fullName>
    </submittedName>
</protein>
<dbReference type="AlphaFoldDB" id="A0A5A7MG69"/>
<reference evidence="1 2" key="1">
    <citation type="journal article" date="2019" name="Microbiol. Resour. Announc.">
        <title>Draft Genome Sequence of Comamonas testosteroni TA441, a Bacterium That Has a Cryptic Phenol Degradation Gene Cluster.</title>
        <authorList>
            <person name="Arai H."/>
            <person name="Ishii M."/>
        </authorList>
    </citation>
    <scope>NUCLEOTIDE SEQUENCE [LARGE SCALE GENOMIC DNA]</scope>
    <source>
        <strain evidence="1 2">TA441</strain>
    </source>
</reference>
<accession>A0A5A7MG69</accession>
<gene>
    <name evidence="1" type="ORF">CTTA_3711</name>
</gene>
<organism evidence="1 2">
    <name type="scientific">Comamonas testosteroni</name>
    <name type="common">Pseudomonas testosteroni</name>
    <dbReference type="NCBI Taxonomy" id="285"/>
    <lineage>
        <taxon>Bacteria</taxon>
        <taxon>Pseudomonadati</taxon>
        <taxon>Pseudomonadota</taxon>
        <taxon>Betaproteobacteria</taxon>
        <taxon>Burkholderiales</taxon>
        <taxon>Comamonadaceae</taxon>
        <taxon>Comamonas</taxon>
    </lineage>
</organism>
<evidence type="ECO:0000313" key="1">
    <source>
        <dbReference type="EMBL" id="GEQ76706.1"/>
    </source>
</evidence>
<comment type="caution">
    <text evidence="1">The sequence shown here is derived from an EMBL/GenBank/DDBJ whole genome shotgun (WGS) entry which is preliminary data.</text>
</comment>
<proteinExistence type="predicted"/>
<sequence>MTTASVKPYGWFMPATLIALGRYTAHAVQPFTVAELQKIVPELSEGKDARRACKLLEQRRLATPCPTRRFAWELTPAGIQTCKAALYASLAEGKCKPAMMRPNKLTVADQISARLWNLLRIRNVLTSVDAVSVLANAGDNTVYLQAVIGRLLRAWSEACPDAVEVSKKRVNGALRYVLKRDIGPQAPVLAKAKKVIA</sequence>
<dbReference type="EMBL" id="BKBW01000007">
    <property type="protein sequence ID" value="GEQ76706.1"/>
    <property type="molecule type" value="Genomic_DNA"/>
</dbReference>
<dbReference type="Proteomes" id="UP000323105">
    <property type="component" value="Unassembled WGS sequence"/>
</dbReference>
<dbReference type="RefSeq" id="WP_149356381.1">
    <property type="nucleotide sequence ID" value="NZ_BKBW01000007.1"/>
</dbReference>
<evidence type="ECO:0000313" key="2">
    <source>
        <dbReference type="Proteomes" id="UP000323105"/>
    </source>
</evidence>
<name>A0A5A7MG69_COMTE</name>